<evidence type="ECO:0000313" key="3">
    <source>
        <dbReference type="EMBL" id="AZL60552.1"/>
    </source>
</evidence>
<feature type="domain" description="LysM" evidence="2">
    <location>
        <begin position="303"/>
        <end position="352"/>
    </location>
</feature>
<gene>
    <name evidence="3" type="ORF">EI545_18005</name>
</gene>
<dbReference type="CDD" id="cd00118">
    <property type="entry name" value="LysM"/>
    <property type="match status" value="1"/>
</dbReference>
<feature type="compositionally biased region" description="Low complexity" evidence="1">
    <location>
        <begin position="269"/>
        <end position="280"/>
    </location>
</feature>
<feature type="compositionally biased region" description="Low complexity" evidence="1">
    <location>
        <begin position="221"/>
        <end position="259"/>
    </location>
</feature>
<name>A0A3S8U9Y1_9RHOB</name>
<dbReference type="KEGG" id="taw:EI545_18005"/>
<dbReference type="OrthoDB" id="370541at2"/>
<protein>
    <submittedName>
        <fullName evidence="3">LysM peptidoglycan-binding domain-containing protein</fullName>
    </submittedName>
</protein>
<dbReference type="Pfam" id="PF01476">
    <property type="entry name" value="LysM"/>
    <property type="match status" value="1"/>
</dbReference>
<dbReference type="InterPro" id="IPR052196">
    <property type="entry name" value="Bact_Kbp"/>
</dbReference>
<proteinExistence type="predicted"/>
<dbReference type="PANTHER" id="PTHR34700">
    <property type="entry name" value="POTASSIUM BINDING PROTEIN KBP"/>
    <property type="match status" value="1"/>
</dbReference>
<reference evidence="3 4" key="1">
    <citation type="submission" date="2018-12" db="EMBL/GenBank/DDBJ databases">
        <title>Complete genome sequencing of Tabrizicola sp. K13M18.</title>
        <authorList>
            <person name="Bae J.-W."/>
        </authorList>
    </citation>
    <scope>NUCLEOTIDE SEQUENCE [LARGE SCALE GENOMIC DNA]</scope>
    <source>
        <strain evidence="3 4">K13M18</strain>
    </source>
</reference>
<dbReference type="AlphaFoldDB" id="A0A3S8U9Y1"/>
<feature type="region of interest" description="Disordered" evidence="1">
    <location>
        <begin position="221"/>
        <end position="286"/>
    </location>
</feature>
<sequence>MAGLAQPGARVEILVDGAVVASGEAGASGEFALLFTLAPNTDPSLMELSMTSAAGETLVASDTVALGPIAGPVVAAAEPEAEETATAEPAAPQGTIAPDAPAALLLTDDGAVVLQDPAASDPVLMSNVMIDTIAYSPEGAVQVGGRGGPGTTLRLYVDNAEKATLLVPEDGRWLVELGDTVPGIYTLRVDQLDADGKVISRFETPFKRETLEALAAVAGAAAGPDTGSAPVTDAAPDATADSSPDTAAAPAAVADATPTESPAEPAEMADATAVDASTADPQAPKAEPVLDTAGETVPATAPVTVTVQPGFTLWGIAQERYGDGVLYVQVFEANREKIKDPNLIYPGQVFSVPVAGTSTAP</sequence>
<dbReference type="SMART" id="SM00257">
    <property type="entry name" value="LysM"/>
    <property type="match status" value="1"/>
</dbReference>
<evidence type="ECO:0000256" key="1">
    <source>
        <dbReference type="SAM" id="MobiDB-lite"/>
    </source>
</evidence>
<dbReference type="PROSITE" id="PS51782">
    <property type="entry name" value="LYSM"/>
    <property type="match status" value="1"/>
</dbReference>
<dbReference type="InterPro" id="IPR018392">
    <property type="entry name" value="LysM"/>
</dbReference>
<dbReference type="EMBL" id="CP034328">
    <property type="protein sequence ID" value="AZL60552.1"/>
    <property type="molecule type" value="Genomic_DNA"/>
</dbReference>
<dbReference type="Proteomes" id="UP000282002">
    <property type="component" value="Chromosome"/>
</dbReference>
<organism evidence="3 4">
    <name type="scientific">Tabrizicola piscis</name>
    <dbReference type="NCBI Taxonomy" id="2494374"/>
    <lineage>
        <taxon>Bacteria</taxon>
        <taxon>Pseudomonadati</taxon>
        <taxon>Pseudomonadota</taxon>
        <taxon>Alphaproteobacteria</taxon>
        <taxon>Rhodobacterales</taxon>
        <taxon>Paracoccaceae</taxon>
        <taxon>Tabrizicola</taxon>
    </lineage>
</organism>
<keyword evidence="4" id="KW-1185">Reference proteome</keyword>
<accession>A0A3S8U9Y1</accession>
<evidence type="ECO:0000313" key="4">
    <source>
        <dbReference type="Proteomes" id="UP000282002"/>
    </source>
</evidence>
<dbReference type="Gene3D" id="3.10.350.10">
    <property type="entry name" value="LysM domain"/>
    <property type="match status" value="1"/>
</dbReference>
<evidence type="ECO:0000259" key="2">
    <source>
        <dbReference type="PROSITE" id="PS51782"/>
    </source>
</evidence>
<dbReference type="PANTHER" id="PTHR34700:SF4">
    <property type="entry name" value="PHAGE-LIKE ELEMENT PBSX PROTEIN XKDP"/>
    <property type="match status" value="1"/>
</dbReference>
<dbReference type="InterPro" id="IPR036779">
    <property type="entry name" value="LysM_dom_sf"/>
</dbReference>